<feature type="compositionally biased region" description="Basic and acidic residues" evidence="2">
    <location>
        <begin position="306"/>
        <end position="319"/>
    </location>
</feature>
<feature type="compositionally biased region" description="Basic and acidic residues" evidence="2">
    <location>
        <begin position="283"/>
        <end position="295"/>
    </location>
</feature>
<protein>
    <recommendedName>
        <fullName evidence="3">Meiosis-specific protein ASY3-like coiled-coil domain-containing protein</fullName>
    </recommendedName>
</protein>
<feature type="compositionally biased region" description="Basic and acidic residues" evidence="2">
    <location>
        <begin position="602"/>
        <end position="617"/>
    </location>
</feature>
<keyword evidence="5" id="KW-1185">Reference proteome</keyword>
<dbReference type="GO" id="GO:0007129">
    <property type="term" value="P:homologous chromosome pairing at meiosis"/>
    <property type="evidence" value="ECO:0007669"/>
    <property type="project" value="EnsemblPlants"/>
</dbReference>
<dbReference type="OMA" id="THQDKSG"/>
<proteinExistence type="predicted"/>
<accession>B8BGR2</accession>
<reference evidence="4 5" key="1">
    <citation type="journal article" date="2005" name="PLoS Biol.">
        <title>The genomes of Oryza sativa: a history of duplications.</title>
        <authorList>
            <person name="Yu J."/>
            <person name="Wang J."/>
            <person name="Lin W."/>
            <person name="Li S."/>
            <person name="Li H."/>
            <person name="Zhou J."/>
            <person name="Ni P."/>
            <person name="Dong W."/>
            <person name="Hu S."/>
            <person name="Zeng C."/>
            <person name="Zhang J."/>
            <person name="Zhang Y."/>
            <person name="Li R."/>
            <person name="Xu Z."/>
            <person name="Li S."/>
            <person name="Li X."/>
            <person name="Zheng H."/>
            <person name="Cong L."/>
            <person name="Lin L."/>
            <person name="Yin J."/>
            <person name="Geng J."/>
            <person name="Li G."/>
            <person name="Shi J."/>
            <person name="Liu J."/>
            <person name="Lv H."/>
            <person name="Li J."/>
            <person name="Wang J."/>
            <person name="Deng Y."/>
            <person name="Ran L."/>
            <person name="Shi X."/>
            <person name="Wang X."/>
            <person name="Wu Q."/>
            <person name="Li C."/>
            <person name="Ren X."/>
            <person name="Wang J."/>
            <person name="Wang X."/>
            <person name="Li D."/>
            <person name="Liu D."/>
            <person name="Zhang X."/>
            <person name="Ji Z."/>
            <person name="Zhao W."/>
            <person name="Sun Y."/>
            <person name="Zhang Z."/>
            <person name="Bao J."/>
            <person name="Han Y."/>
            <person name="Dong L."/>
            <person name="Ji J."/>
            <person name="Chen P."/>
            <person name="Wu S."/>
            <person name="Liu J."/>
            <person name="Xiao Y."/>
            <person name="Bu D."/>
            <person name="Tan J."/>
            <person name="Yang L."/>
            <person name="Ye C."/>
            <person name="Zhang J."/>
            <person name="Xu J."/>
            <person name="Zhou Y."/>
            <person name="Yu Y."/>
            <person name="Zhang B."/>
            <person name="Zhuang S."/>
            <person name="Wei H."/>
            <person name="Liu B."/>
            <person name="Lei M."/>
            <person name="Yu H."/>
            <person name="Li Y."/>
            <person name="Xu H."/>
            <person name="Wei S."/>
            <person name="He X."/>
            <person name="Fang L."/>
            <person name="Zhang Z."/>
            <person name="Zhang Y."/>
            <person name="Huang X."/>
            <person name="Su Z."/>
            <person name="Tong W."/>
            <person name="Li J."/>
            <person name="Tong Z."/>
            <person name="Li S."/>
            <person name="Ye J."/>
            <person name="Wang L."/>
            <person name="Fang L."/>
            <person name="Lei T."/>
            <person name="Chen C."/>
            <person name="Chen H."/>
            <person name="Xu Z."/>
            <person name="Li H."/>
            <person name="Huang H."/>
            <person name="Zhang F."/>
            <person name="Xu H."/>
            <person name="Li N."/>
            <person name="Zhao C."/>
            <person name="Li S."/>
            <person name="Dong L."/>
            <person name="Huang Y."/>
            <person name="Li L."/>
            <person name="Xi Y."/>
            <person name="Qi Q."/>
            <person name="Li W."/>
            <person name="Zhang B."/>
            <person name="Hu W."/>
            <person name="Zhang Y."/>
            <person name="Tian X."/>
            <person name="Jiao Y."/>
            <person name="Liang X."/>
            <person name="Jin J."/>
            <person name="Gao L."/>
            <person name="Zheng W."/>
            <person name="Hao B."/>
            <person name="Liu S."/>
            <person name="Wang W."/>
            <person name="Yuan L."/>
            <person name="Cao M."/>
            <person name="McDermott J."/>
            <person name="Samudrala R."/>
            <person name="Wang J."/>
            <person name="Wong G.K."/>
            <person name="Yang H."/>
        </authorList>
    </citation>
    <scope>NUCLEOTIDE SEQUENCE [LARGE SCALE GENOMIC DNA]</scope>
    <source>
        <strain evidence="5">cv. 93-11</strain>
    </source>
</reference>
<feature type="compositionally biased region" description="Polar residues" evidence="2">
    <location>
        <begin position="352"/>
        <end position="369"/>
    </location>
</feature>
<dbReference type="PANTHER" id="PTHR36027">
    <property type="entry name" value="MEIOSIS-SPECIFIC PROTEIN ASY3"/>
    <property type="match status" value="1"/>
</dbReference>
<dbReference type="STRING" id="39946.B8BGR2"/>
<dbReference type="Gramene" id="BGIOSGA032885-TA">
    <property type="protein sequence ID" value="BGIOSGA032885-PA"/>
    <property type="gene ID" value="BGIOSGA032885"/>
</dbReference>
<dbReference type="Pfam" id="PF20435">
    <property type="entry name" value="ASY3-like"/>
    <property type="match status" value="1"/>
</dbReference>
<evidence type="ECO:0000256" key="2">
    <source>
        <dbReference type="SAM" id="MobiDB-lite"/>
    </source>
</evidence>
<feature type="domain" description="Meiosis-specific protein ASY3-like coiled-coil" evidence="3">
    <location>
        <begin position="816"/>
        <end position="1000"/>
    </location>
</feature>
<feature type="compositionally biased region" description="Polar residues" evidence="2">
    <location>
        <begin position="807"/>
        <end position="822"/>
    </location>
</feature>
<feature type="region of interest" description="Disordered" evidence="2">
    <location>
        <begin position="579"/>
        <end position="765"/>
    </location>
</feature>
<dbReference type="AlphaFoldDB" id="B8BGR2"/>
<keyword evidence="1" id="KW-0175">Coiled coil</keyword>
<feature type="compositionally biased region" description="Basic and acidic residues" evidence="2">
    <location>
        <begin position="777"/>
        <end position="801"/>
    </location>
</feature>
<name>B8BGR2_ORYSI</name>
<feature type="compositionally biased region" description="Polar residues" evidence="2">
    <location>
        <begin position="267"/>
        <end position="281"/>
    </location>
</feature>
<feature type="region of interest" description="Disordered" evidence="2">
    <location>
        <begin position="333"/>
        <end position="559"/>
    </location>
</feature>
<organism evidence="4 5">
    <name type="scientific">Oryza sativa subsp. indica</name>
    <name type="common">Rice</name>
    <dbReference type="NCBI Taxonomy" id="39946"/>
    <lineage>
        <taxon>Eukaryota</taxon>
        <taxon>Viridiplantae</taxon>
        <taxon>Streptophyta</taxon>
        <taxon>Embryophyta</taxon>
        <taxon>Tracheophyta</taxon>
        <taxon>Spermatophyta</taxon>
        <taxon>Magnoliopsida</taxon>
        <taxon>Liliopsida</taxon>
        <taxon>Poales</taxon>
        <taxon>Poaceae</taxon>
        <taxon>BOP clade</taxon>
        <taxon>Oryzoideae</taxon>
        <taxon>Oryzeae</taxon>
        <taxon>Oryzinae</taxon>
        <taxon>Oryza</taxon>
        <taxon>Oryza sativa</taxon>
    </lineage>
</organism>
<feature type="compositionally biased region" description="Low complexity" evidence="2">
    <location>
        <begin position="620"/>
        <end position="634"/>
    </location>
</feature>
<dbReference type="Proteomes" id="UP000007015">
    <property type="component" value="Chromosome 10"/>
</dbReference>
<feature type="compositionally biased region" description="Polar residues" evidence="2">
    <location>
        <begin position="379"/>
        <end position="390"/>
    </location>
</feature>
<feature type="coiled-coil region" evidence="1">
    <location>
        <begin position="892"/>
        <end position="919"/>
    </location>
</feature>
<dbReference type="HOGENOM" id="CLU_011891_0_0_1"/>
<dbReference type="GO" id="GO:0005634">
    <property type="term" value="C:nucleus"/>
    <property type="evidence" value="ECO:0007669"/>
    <property type="project" value="EnsemblPlants"/>
</dbReference>
<feature type="compositionally biased region" description="Polar residues" evidence="2">
    <location>
        <begin position="706"/>
        <end position="715"/>
    </location>
</feature>
<feature type="region of interest" description="Disordered" evidence="2">
    <location>
        <begin position="777"/>
        <end position="830"/>
    </location>
</feature>
<feature type="compositionally biased region" description="Polar residues" evidence="2">
    <location>
        <begin position="525"/>
        <end position="543"/>
    </location>
</feature>
<dbReference type="InterPro" id="IPR037731">
    <property type="entry name" value="ASY3-like"/>
</dbReference>
<feature type="compositionally biased region" description="Polar residues" evidence="2">
    <location>
        <begin position="581"/>
        <end position="601"/>
    </location>
</feature>
<sequence length="1005" mass="110488">MDGFVLTVSAVWGRRSSAAVAKVAALVEAAAVVDEAEEAAGVATVLAMVAALAEVVVAVLAEVATLVEAAAGVEARRLPDLRGARRCLRRWRRSRRWRSRCSRRWRRSWRRRWCSRRWRRLWTSGDAHGGDGGCGGGGGGGARGRAEVALILVTIIPKAASMEVELTNIQKATSSDYWSLASNQYPCGKFPKVSVGVTIPRTSSVSRGRDAASTAAFEKNLSQGTDGRSRPPKMDNASLQVSPEAANHGGSAKEVPKPVPAKVSVSQPDDNAIEQTGTFSFGTRREQDSHLDQLDRPPLVSSQGKRQVESADKNKPNSEMLRMKLWEILGGTSQNKEAVASPNPEDIETPCQPKSQIANGPSSGRQKVFTSPVPYNIKTPAQFNSQTANKPSSDPIESDSDSPQVVEVRPITRSLGRKKAPTGSTHQDKSGSAKKPLSTHRSTPKQKILDNVFAFNDKCTPKTVGKSANGESGSLRNLRSLSRRAKVEPKKAHCSDRISDKTTQDDMERKVPSKYIPSEKKGEKTNSFSSLSRTGKTAESCSRSPKRERRVNTMANVGARKMQLSENLLVKTLNDGEHKLSSPQLTSFKSKGKCSSISPQQKENDNTHIPEASDRTAARNSFNSTPSPAANPSPVLRKYSWEHDESPAINGKSGQKDASPLADRFSDMPDDFASPTFAANIKISPHRSKMLDDDLFSSKYPKGVNRSRSTSFTSDPESEPLDKMEKTNELPGSESPNSQEERQNRKQPHLSPLSPIESEGAQISIPSFRKGYKSHKWLSDVDSPDKSSIEHLGRKSHLKEGRKGKRQLTSPTHFATSGTQETMSDKEPEKVPENYLTRAFDQLVVVLGRFQTKIKSETRNKSSKILAATGEIIRQHLEGVEGQMQADVDKLVNAGKSKRKRLESTFEEQQEKLRILHEKFKEEVNQQLLGCKNSVEDFEAYHAELKGVADKQKASHKKLLQNAEKTVGAQLSDAETKIAEVQKRARKRMKGLKFVLKELIAETAE</sequence>
<gene>
    <name evidence="4" type="ORF">OsI_33511</name>
</gene>
<dbReference type="GO" id="GO:0005694">
    <property type="term" value="C:chromosome"/>
    <property type="evidence" value="ECO:0007669"/>
    <property type="project" value="EnsemblPlants"/>
</dbReference>
<evidence type="ECO:0000313" key="4">
    <source>
        <dbReference type="EMBL" id="EEC66914.1"/>
    </source>
</evidence>
<feature type="region of interest" description="Disordered" evidence="2">
    <location>
        <begin position="202"/>
        <end position="319"/>
    </location>
</feature>
<dbReference type="EMBL" id="CM000135">
    <property type="protein sequence ID" value="EEC66914.1"/>
    <property type="molecule type" value="Genomic_DNA"/>
</dbReference>
<evidence type="ECO:0000259" key="3">
    <source>
        <dbReference type="Pfam" id="PF20435"/>
    </source>
</evidence>
<dbReference type="PANTHER" id="PTHR36027:SF1">
    <property type="entry name" value="MEIOSIS-SPECIFIC PROTEIN ASY3"/>
    <property type="match status" value="1"/>
</dbReference>
<evidence type="ECO:0000256" key="1">
    <source>
        <dbReference type="SAM" id="Coils"/>
    </source>
</evidence>
<feature type="compositionally biased region" description="Basic and acidic residues" evidence="2">
    <location>
        <begin position="485"/>
        <end position="524"/>
    </location>
</feature>
<dbReference type="InterPro" id="IPR046845">
    <property type="entry name" value="ASY3-like_CC"/>
</dbReference>
<evidence type="ECO:0000313" key="5">
    <source>
        <dbReference type="Proteomes" id="UP000007015"/>
    </source>
</evidence>